<reference evidence="9" key="1">
    <citation type="journal article" date="2013" name="Nat. Genet.">
        <title>The Capsella rubella genome and the genomic consequences of rapid mating system evolution.</title>
        <authorList>
            <person name="Slotte T."/>
            <person name="Hazzouri K.M."/>
            <person name="Agren J.A."/>
            <person name="Koenig D."/>
            <person name="Maumus F."/>
            <person name="Guo Y.L."/>
            <person name="Steige K."/>
            <person name="Platts A.E."/>
            <person name="Escobar J.S."/>
            <person name="Newman L.K."/>
            <person name="Wang W."/>
            <person name="Mandakova T."/>
            <person name="Vello E."/>
            <person name="Smith L.M."/>
            <person name="Henz S.R."/>
            <person name="Steffen J."/>
            <person name="Takuno S."/>
            <person name="Brandvain Y."/>
            <person name="Coop G."/>
            <person name="Andolfatto P."/>
            <person name="Hu T.T."/>
            <person name="Blanchette M."/>
            <person name="Clark R.M."/>
            <person name="Quesneville H."/>
            <person name="Nordborg M."/>
            <person name="Gaut B.S."/>
            <person name="Lysak M.A."/>
            <person name="Jenkins J."/>
            <person name="Grimwood J."/>
            <person name="Chapman J."/>
            <person name="Prochnik S."/>
            <person name="Shu S."/>
            <person name="Rokhsar D."/>
            <person name="Schmutz J."/>
            <person name="Weigel D."/>
            <person name="Wright S.I."/>
        </authorList>
    </citation>
    <scope>NUCLEOTIDE SEQUENCE [LARGE SCALE GENOMIC DNA]</scope>
    <source>
        <strain evidence="9">cv. Monte Gargano</strain>
    </source>
</reference>
<name>R0FD29_9BRAS</name>
<evidence type="ECO:0000256" key="4">
    <source>
        <dbReference type="ARBA" id="ARBA00022771"/>
    </source>
</evidence>
<keyword evidence="3" id="KW-0479">Metal-binding</keyword>
<dbReference type="Gene3D" id="3.30.40.10">
    <property type="entry name" value="Zinc/RING finger domain, C3HC4 (zinc finger)"/>
    <property type="match status" value="1"/>
</dbReference>
<sequence length="205" mass="23295">MNTTKVELHIKSSNKLSTSPELNSVLVVVQTRLEEISVNQTTGQYQTLRSTRFTTSFVDTINLHSSSVHDIRSLLDNRRSANYHGLSDRLAPEISAAAINLGFGRNGFTLTLEVKVTYQTVSYTSNEEKYLRMVLLGRIKSDELKSSNMETESCSICLENLSGPMKPSDFMTRMTCSHVFHYRCLLEWLKRKNTCPLCRTVLYDP</sequence>
<dbReference type="EC" id="2.3.2.27" evidence="2"/>
<dbReference type="OrthoDB" id="1049337at2759"/>
<evidence type="ECO:0000313" key="8">
    <source>
        <dbReference type="EMBL" id="EOA19751.1"/>
    </source>
</evidence>
<dbReference type="eggNOG" id="KOG0802">
    <property type="taxonomic scope" value="Eukaryota"/>
</dbReference>
<dbReference type="GO" id="GO:0061630">
    <property type="term" value="F:ubiquitin protein ligase activity"/>
    <property type="evidence" value="ECO:0007669"/>
    <property type="project" value="UniProtKB-EC"/>
</dbReference>
<dbReference type="InterPro" id="IPR013083">
    <property type="entry name" value="Znf_RING/FYVE/PHD"/>
</dbReference>
<keyword evidence="5" id="KW-0862">Zinc</keyword>
<dbReference type="EMBL" id="KB870810">
    <property type="protein sequence ID" value="EOA19751.1"/>
    <property type="molecule type" value="Genomic_DNA"/>
</dbReference>
<gene>
    <name evidence="8" type="ORF">CARUB_v10003910mg</name>
</gene>
<evidence type="ECO:0000256" key="6">
    <source>
        <dbReference type="PROSITE-ProRule" id="PRU00175"/>
    </source>
</evidence>
<protein>
    <recommendedName>
        <fullName evidence="2">RING-type E3 ubiquitin transferase</fullName>
        <ecNumber evidence="2">2.3.2.27</ecNumber>
    </recommendedName>
</protein>
<dbReference type="KEGG" id="crb:17881312"/>
<dbReference type="InterPro" id="IPR001841">
    <property type="entry name" value="Znf_RING"/>
</dbReference>
<dbReference type="SUPFAM" id="SSF57850">
    <property type="entry name" value="RING/U-box"/>
    <property type="match status" value="1"/>
</dbReference>
<dbReference type="Pfam" id="PF13639">
    <property type="entry name" value="zf-RING_2"/>
    <property type="match status" value="1"/>
</dbReference>
<dbReference type="PANTHER" id="PTHR15710">
    <property type="entry name" value="E3 UBIQUITIN-PROTEIN LIGASE PRAJA"/>
    <property type="match status" value="1"/>
</dbReference>
<keyword evidence="9" id="KW-1185">Reference proteome</keyword>
<dbReference type="SMART" id="SM00184">
    <property type="entry name" value="RING"/>
    <property type="match status" value="1"/>
</dbReference>
<dbReference type="GO" id="GO:0008270">
    <property type="term" value="F:zinc ion binding"/>
    <property type="evidence" value="ECO:0007669"/>
    <property type="project" value="UniProtKB-KW"/>
</dbReference>
<dbReference type="GO" id="GO:0005737">
    <property type="term" value="C:cytoplasm"/>
    <property type="evidence" value="ECO:0007669"/>
    <property type="project" value="TreeGrafter"/>
</dbReference>
<proteinExistence type="predicted"/>
<evidence type="ECO:0000256" key="5">
    <source>
        <dbReference type="ARBA" id="ARBA00022833"/>
    </source>
</evidence>
<evidence type="ECO:0000256" key="2">
    <source>
        <dbReference type="ARBA" id="ARBA00012483"/>
    </source>
</evidence>
<evidence type="ECO:0000256" key="1">
    <source>
        <dbReference type="ARBA" id="ARBA00000900"/>
    </source>
</evidence>
<comment type="catalytic activity">
    <reaction evidence="1">
        <text>S-ubiquitinyl-[E2 ubiquitin-conjugating enzyme]-L-cysteine + [acceptor protein]-L-lysine = [E2 ubiquitin-conjugating enzyme]-L-cysteine + N(6)-ubiquitinyl-[acceptor protein]-L-lysine.</text>
        <dbReference type="EC" id="2.3.2.27"/>
    </reaction>
</comment>
<dbReference type="AlphaFoldDB" id="R0FD29"/>
<dbReference type="PANTHER" id="PTHR15710:SF194">
    <property type="entry name" value="RING_U-BOX SUPERFAMILY PROTEIN"/>
    <property type="match status" value="1"/>
</dbReference>
<keyword evidence="4 6" id="KW-0863">Zinc-finger</keyword>
<dbReference type="GO" id="GO:0016567">
    <property type="term" value="P:protein ubiquitination"/>
    <property type="evidence" value="ECO:0007669"/>
    <property type="project" value="TreeGrafter"/>
</dbReference>
<organism evidence="8 9">
    <name type="scientific">Capsella rubella</name>
    <dbReference type="NCBI Taxonomy" id="81985"/>
    <lineage>
        <taxon>Eukaryota</taxon>
        <taxon>Viridiplantae</taxon>
        <taxon>Streptophyta</taxon>
        <taxon>Embryophyta</taxon>
        <taxon>Tracheophyta</taxon>
        <taxon>Spermatophyta</taxon>
        <taxon>Magnoliopsida</taxon>
        <taxon>eudicotyledons</taxon>
        <taxon>Gunneridae</taxon>
        <taxon>Pentapetalae</taxon>
        <taxon>rosids</taxon>
        <taxon>malvids</taxon>
        <taxon>Brassicales</taxon>
        <taxon>Brassicaceae</taxon>
        <taxon>Camelineae</taxon>
        <taxon>Capsella</taxon>
    </lineage>
</organism>
<evidence type="ECO:0000259" key="7">
    <source>
        <dbReference type="PROSITE" id="PS50089"/>
    </source>
</evidence>
<dbReference type="STRING" id="81985.R0FD29"/>
<accession>R0FD29</accession>
<dbReference type="PROSITE" id="PS50089">
    <property type="entry name" value="ZF_RING_2"/>
    <property type="match status" value="1"/>
</dbReference>
<evidence type="ECO:0000256" key="3">
    <source>
        <dbReference type="ARBA" id="ARBA00022723"/>
    </source>
</evidence>
<feature type="domain" description="RING-type" evidence="7">
    <location>
        <begin position="154"/>
        <end position="199"/>
    </location>
</feature>
<dbReference type="Proteomes" id="UP000029121">
    <property type="component" value="Unassembled WGS sequence"/>
</dbReference>
<evidence type="ECO:0000313" key="9">
    <source>
        <dbReference type="Proteomes" id="UP000029121"/>
    </source>
</evidence>
<dbReference type="CDD" id="cd16454">
    <property type="entry name" value="RING-H2_PA-TM-RING"/>
    <property type="match status" value="1"/>
</dbReference>